<accession>A0AA38LIE1</accession>
<feature type="compositionally biased region" description="Polar residues" evidence="1">
    <location>
        <begin position="673"/>
        <end position="684"/>
    </location>
</feature>
<dbReference type="PANTHER" id="PTHR32010">
    <property type="entry name" value="PHOTOSYSTEM II STABILITY/ASSEMBLY FACTOR HCF136, CHLOROPLASTIC"/>
    <property type="match status" value="1"/>
</dbReference>
<feature type="region of interest" description="Disordered" evidence="1">
    <location>
        <begin position="331"/>
        <end position="482"/>
    </location>
</feature>
<feature type="compositionally biased region" description="Polar residues" evidence="1">
    <location>
        <begin position="354"/>
        <end position="371"/>
    </location>
</feature>
<evidence type="ECO:0000256" key="1">
    <source>
        <dbReference type="SAM" id="MobiDB-lite"/>
    </source>
</evidence>
<keyword evidence="3" id="KW-1185">Reference proteome</keyword>
<dbReference type="InterPro" id="IPR008507">
    <property type="entry name" value="DUF789"/>
</dbReference>
<dbReference type="PANTHER" id="PTHR32010:SF18">
    <property type="entry name" value="DUF789 FAMILY PROTEIN"/>
    <property type="match status" value="1"/>
</dbReference>
<sequence length="1719" mass="188339">MSTAFEVGGRPIISFNGDWDNNNNSNNNNNNNNNNISATSTVVLDPAAFLANWKKQIQGKHNIPVNRQRLTFASNHCPYPGINLFSWSCAIKDQSANGPVAGDFVSCLQSWQAILRSEKRNIARLLDPEVLIESDKLPSDLKSKTAEEIRDLGIPCSVYYLSFDKCVLALQSRNCRGEAQSCKVSNLCIKVDKDLQLKEFEVDLYGHLSKSSHPLHFQYRFNGRHLVAHLSMLEQTAQYRQGQKMRHSLRKGNNTVDKLVDGSSTESLVNTDRTSALVKQIPSRDYYLPGSKEQELTARISPNYELKCIIVTVITLDEPWERVQTLMRNGFNERRPITQDSPRMHKNSKKETGRTQQWNSQCLVKSSTMNHLSEVKTPECTKKKGMLSAKSRKFKGSCNLESQPSKPEKEDSSNFQTNRVNGCSSTKQSADSSKSDDTPKKSSKKKKKKKGKHNPKNSGSDSTVPILKESSEDSSIASGISVTSISGSGRIPDCGNGDTNILKNNIKTKGETTVGHFSCANDLLSQTFTYRPQETSAEVFVASTQSATLNTLTEGPICRIYENGKKMINHTILSTEAIDIPEMIDERATSLDCSNEIKGCFGLQPGACGMISKSPIGDSKCGTVPKGRRVSDFHSIGNGTCLTRTNFDVMFAKSTFKADGSSNGHFRGDSGGVHNSETGNTNDIISVDSHDKNKPITKVLRSKEAQPDDKKTAGGKKATGNNCELPNSSSGSINCCGTTPKGESTDCHFSCVNGLSSQTSAFQLRGSRTEVFTVSTQNVTSNTLMEGPIHQIFEDSKKVINHTIESGEAIYIPGTIDEKSSLDRSIKVKGCIGFQTGSSSMNSTGLASDPSDKCGIVTKGRRVSDFHSIGDGTCSTSTDIDVMFAKSPLNAGSSSNGHLRGGGGVYNIETGNTSDIISVDGHDRNKHITKVGRSREAQPDDKKVAGGKKVTGNNCGLVSSSSGSINNCGIGNVHSRAGKENNHSVWQKVQKNTANDHIHVSGAGNYIQLSSTLDSQKAFPLVNLNSKENTTQISQKSSQEYGGYEPNNKNQKLSNSKIYLEHCDFWNCIGSHDVQCGVRVQKDSHRSQQGRDDCSIRSGNRKTRGITHTDVTKIGRDFEEEKTGCCRSETAIQPCQKGNLDFSCQTNLPRRFPSCGNYISHQTAEMHDTTKWKSSSAPSTPCQHGGDVLQLNRDDFSVASSSSPLQGQVNQMLPFSIVSNSADQEMLPTKNQGIQMTSAVHISEAQLVDEVSFHSPFQKENKTTESRIMLSCENDIDQHFNMQHARELDVPFEIKRVAMVTASTPDTGAAATQYMDGENNVHKGSSENYKLHASSDILLKSTVSAQETDTSNHVEQTNAVEKQHISEVSCKCLSYISAPASSSNAELKEMAHVISNSISASYESQLASESITHALGSPLAEFEKVIYSVSPEIEPLPHADKCCPHPRKLGITNLACRCQIADIPLKNIWHWFEEPGNYGLEVKAEDFRHTGRFSIDGLFRAYFVPYLSGIQLFQFSAPSQSCLKGAISTARKQNNEENNKVEDSYLSHFANLPILSTLLPKPYATEETTAPVCLYPADTSNITSDAGNHSCSTLLEYSGYGEIEVLFEYFESEQPQQRRPMLEKIRELIKTGAGSSSQVFGDPHILESMKIRDLHPASWFSVAWYPIYRIPEGQLRAAFLTYHSLGHFVQRDTSPSTLGGDIGSCIVAPVVGLQSYSAQ</sequence>
<proteinExistence type="predicted"/>
<comment type="caution">
    <text evidence="2">The sequence shown here is derived from an EMBL/GenBank/DDBJ whole genome shotgun (WGS) entry which is preliminary data.</text>
</comment>
<name>A0AA38LIE1_TAXCH</name>
<feature type="compositionally biased region" description="Polar residues" evidence="1">
    <location>
        <begin position="413"/>
        <end position="423"/>
    </location>
</feature>
<feature type="compositionally biased region" description="Basic and acidic residues" evidence="1">
    <location>
        <begin position="373"/>
        <end position="382"/>
    </location>
</feature>
<dbReference type="EMBL" id="JAHRHJ020000003">
    <property type="protein sequence ID" value="KAH9323660.1"/>
    <property type="molecule type" value="Genomic_DNA"/>
</dbReference>
<feature type="compositionally biased region" description="Low complexity" evidence="1">
    <location>
        <begin position="473"/>
        <end position="482"/>
    </location>
</feature>
<feature type="compositionally biased region" description="Basic residues" evidence="1">
    <location>
        <begin position="441"/>
        <end position="455"/>
    </location>
</feature>
<evidence type="ECO:0000313" key="3">
    <source>
        <dbReference type="Proteomes" id="UP000824469"/>
    </source>
</evidence>
<dbReference type="Pfam" id="PF05623">
    <property type="entry name" value="DUF789"/>
    <property type="match status" value="1"/>
</dbReference>
<protein>
    <submittedName>
        <fullName evidence="2">Uncharacterized protein</fullName>
    </submittedName>
</protein>
<dbReference type="Proteomes" id="UP000824469">
    <property type="component" value="Unassembled WGS sequence"/>
</dbReference>
<feature type="compositionally biased region" description="Basic and acidic residues" evidence="1">
    <location>
        <begin position="701"/>
        <end position="712"/>
    </location>
</feature>
<organism evidence="2 3">
    <name type="scientific">Taxus chinensis</name>
    <name type="common">Chinese yew</name>
    <name type="synonym">Taxus wallichiana var. chinensis</name>
    <dbReference type="NCBI Taxonomy" id="29808"/>
    <lineage>
        <taxon>Eukaryota</taxon>
        <taxon>Viridiplantae</taxon>
        <taxon>Streptophyta</taxon>
        <taxon>Embryophyta</taxon>
        <taxon>Tracheophyta</taxon>
        <taxon>Spermatophyta</taxon>
        <taxon>Pinopsida</taxon>
        <taxon>Pinidae</taxon>
        <taxon>Conifers II</taxon>
        <taxon>Cupressales</taxon>
        <taxon>Taxaceae</taxon>
        <taxon>Taxus</taxon>
    </lineage>
</organism>
<evidence type="ECO:0000313" key="2">
    <source>
        <dbReference type="EMBL" id="KAH9323660.1"/>
    </source>
</evidence>
<gene>
    <name evidence="2" type="ORF">KI387_018299</name>
</gene>
<feature type="region of interest" description="Disordered" evidence="1">
    <location>
        <begin position="663"/>
        <end position="723"/>
    </location>
</feature>
<reference evidence="2 3" key="1">
    <citation type="journal article" date="2021" name="Nat. Plants">
        <title>The Taxus genome provides insights into paclitaxel biosynthesis.</title>
        <authorList>
            <person name="Xiong X."/>
            <person name="Gou J."/>
            <person name="Liao Q."/>
            <person name="Li Y."/>
            <person name="Zhou Q."/>
            <person name="Bi G."/>
            <person name="Li C."/>
            <person name="Du R."/>
            <person name="Wang X."/>
            <person name="Sun T."/>
            <person name="Guo L."/>
            <person name="Liang H."/>
            <person name="Lu P."/>
            <person name="Wu Y."/>
            <person name="Zhang Z."/>
            <person name="Ro D.K."/>
            <person name="Shang Y."/>
            <person name="Huang S."/>
            <person name="Yan J."/>
        </authorList>
    </citation>
    <scope>NUCLEOTIDE SEQUENCE [LARGE SCALE GENOMIC DNA]</scope>
    <source>
        <strain evidence="2">Ta-2019</strain>
    </source>
</reference>
<dbReference type="OMA" id="RRVSDFH"/>
<feature type="non-terminal residue" evidence="2">
    <location>
        <position position="1719"/>
    </location>
</feature>